<feature type="compositionally biased region" description="Polar residues" evidence="1">
    <location>
        <begin position="245"/>
        <end position="256"/>
    </location>
</feature>
<accession>A0ABR0XEQ6</accession>
<dbReference type="Gene3D" id="3.10.20.90">
    <property type="entry name" value="Phosphatidylinositol 3-kinase Catalytic Subunit, Chain A, domain 1"/>
    <property type="match status" value="1"/>
</dbReference>
<dbReference type="SUPFAM" id="SSF54277">
    <property type="entry name" value="CAD &amp; PB1 domains"/>
    <property type="match status" value="1"/>
</dbReference>
<reference evidence="3 4" key="1">
    <citation type="journal article" date="2021" name="Comput. Struct. Biotechnol. J.">
        <title>De novo genome assembly of the potent medicinal plant Rehmannia glutinosa using nanopore technology.</title>
        <authorList>
            <person name="Ma L."/>
            <person name="Dong C."/>
            <person name="Song C."/>
            <person name="Wang X."/>
            <person name="Zheng X."/>
            <person name="Niu Y."/>
            <person name="Chen S."/>
            <person name="Feng W."/>
        </authorList>
    </citation>
    <scope>NUCLEOTIDE SEQUENCE [LARGE SCALE GENOMIC DNA]</scope>
    <source>
        <strain evidence="3">DH-2019</strain>
    </source>
</reference>
<feature type="compositionally biased region" description="Low complexity" evidence="1">
    <location>
        <begin position="264"/>
        <end position="275"/>
    </location>
</feature>
<dbReference type="InterPro" id="IPR000270">
    <property type="entry name" value="PB1_dom"/>
</dbReference>
<evidence type="ECO:0000313" key="3">
    <source>
        <dbReference type="EMBL" id="KAK6157634.1"/>
    </source>
</evidence>
<feature type="region of interest" description="Disordered" evidence="1">
    <location>
        <begin position="665"/>
        <end position="686"/>
    </location>
</feature>
<evidence type="ECO:0000259" key="2">
    <source>
        <dbReference type="PROSITE" id="PS51745"/>
    </source>
</evidence>
<comment type="caution">
    <text evidence="3">The sequence shown here is derived from an EMBL/GenBank/DDBJ whole genome shotgun (WGS) entry which is preliminary data.</text>
</comment>
<feature type="domain" description="PB1" evidence="2">
    <location>
        <begin position="56"/>
        <end position="163"/>
    </location>
</feature>
<dbReference type="SMART" id="SM00666">
    <property type="entry name" value="PB1"/>
    <property type="match status" value="1"/>
</dbReference>
<evidence type="ECO:0000313" key="4">
    <source>
        <dbReference type="Proteomes" id="UP001318860"/>
    </source>
</evidence>
<organism evidence="3 4">
    <name type="scientific">Rehmannia glutinosa</name>
    <name type="common">Chinese foxglove</name>
    <dbReference type="NCBI Taxonomy" id="99300"/>
    <lineage>
        <taxon>Eukaryota</taxon>
        <taxon>Viridiplantae</taxon>
        <taxon>Streptophyta</taxon>
        <taxon>Embryophyta</taxon>
        <taxon>Tracheophyta</taxon>
        <taxon>Spermatophyta</taxon>
        <taxon>Magnoliopsida</taxon>
        <taxon>eudicotyledons</taxon>
        <taxon>Gunneridae</taxon>
        <taxon>Pentapetalae</taxon>
        <taxon>asterids</taxon>
        <taxon>lamiids</taxon>
        <taxon>Lamiales</taxon>
        <taxon>Orobanchaceae</taxon>
        <taxon>Rehmannieae</taxon>
        <taxon>Rehmannia</taxon>
    </lineage>
</organism>
<sequence length="686" mass="74689">MEAPPPPQPPLSAAPPNPTTNPTAAVVYPESIDSSPRSRHTDSWEADPPPPQLPQKLRLMCSYGGHIVPRPHDKTLCYIGGDTRIIVIDRQTSLSDLRHRLSKTLLQNQSFTLKYQLPNEDLDSLISVSTDEDLENMVEEYDRLNNVGGGSKHGRLRLFLFPKTSSNIEQLLVETASTKSEDWFFNALNGKASTLSTGASDRGFSESSSVNNLLGLDDDIVGKAVVVGKDAEAQIEGSKSGGNGNNVINQDVNSVPDSPMLETSSSFGSTSSSPSVANLPPIRVHVEENTKVGGLGIEDQFQQMNMGVAGNVNLALAQKPEEVGGLVAAGVAAGTVASGVPVVVGGEYPNRVFSDDERSDHGGYRKVQQIQPQVQVLQQQQIPQFQQKQPVAFDLASPDSVSSEGSMTNALSRQRQAMYQESILQAQSGNTRVTPNQADLKTGDQNNSKIQMQPQVQESGYVLSNQYEQNHPQFHHPQQFVHAGNQYIPAGAMPMQSYYPIYPSQQQNHPHQPVVDQQYPFYFVPARQTQAYNMPMQQTNYNELAPNAPTNRPQTPPPAIAPHGTYNQAINAPSKPEMATGVYRTSAGAAPQLVQVPSSQHQGQYVAYTQIHHPSQSIAPSSATNSTYAYEFTDPTHTQMYYNQPLPPQLAAHYQTLTSAPAVVGPDASAQLPTENMKQQVRTLQP</sequence>
<evidence type="ECO:0000256" key="1">
    <source>
        <dbReference type="SAM" id="MobiDB-lite"/>
    </source>
</evidence>
<dbReference type="PROSITE" id="PS51745">
    <property type="entry name" value="PB1"/>
    <property type="match status" value="1"/>
</dbReference>
<protein>
    <recommendedName>
        <fullName evidence="2">PB1 domain-containing protein</fullName>
    </recommendedName>
</protein>
<keyword evidence="4" id="KW-1185">Reference proteome</keyword>
<feature type="compositionally biased region" description="Polar residues" evidence="1">
    <location>
        <begin position="671"/>
        <end position="686"/>
    </location>
</feature>
<feature type="region of interest" description="Disordered" evidence="1">
    <location>
        <begin position="1"/>
        <end position="53"/>
    </location>
</feature>
<proteinExistence type="predicted"/>
<dbReference type="EMBL" id="JABTTQ020000005">
    <property type="protein sequence ID" value="KAK6157634.1"/>
    <property type="molecule type" value="Genomic_DNA"/>
</dbReference>
<feature type="region of interest" description="Disordered" evidence="1">
    <location>
        <begin position="425"/>
        <end position="445"/>
    </location>
</feature>
<dbReference type="PANTHER" id="PTHR31066">
    <property type="entry name" value="OS05G0427100 PROTEIN-RELATED"/>
    <property type="match status" value="1"/>
</dbReference>
<gene>
    <name evidence="3" type="ORF">DH2020_011882</name>
</gene>
<dbReference type="InterPro" id="IPR053793">
    <property type="entry name" value="PB1-like"/>
</dbReference>
<dbReference type="PANTHER" id="PTHR31066:SF27">
    <property type="entry name" value="EXPRESSED PROTEIN"/>
    <property type="match status" value="1"/>
</dbReference>
<dbReference type="CDD" id="cd06410">
    <property type="entry name" value="PB1_UP2"/>
    <property type="match status" value="1"/>
</dbReference>
<dbReference type="InterPro" id="IPR053198">
    <property type="entry name" value="Gynoecium_Dev_Regulator"/>
</dbReference>
<dbReference type="Proteomes" id="UP001318860">
    <property type="component" value="Unassembled WGS sequence"/>
</dbReference>
<name>A0ABR0XEQ6_REHGL</name>
<feature type="region of interest" description="Disordered" evidence="1">
    <location>
        <begin position="235"/>
        <end position="278"/>
    </location>
</feature>
<feature type="compositionally biased region" description="Pro residues" evidence="1">
    <location>
        <begin position="1"/>
        <end position="19"/>
    </location>
</feature>
<dbReference type="Pfam" id="PF00564">
    <property type="entry name" value="PB1"/>
    <property type="match status" value="1"/>
</dbReference>